<dbReference type="InterPro" id="IPR050738">
    <property type="entry name" value="Sulfatase"/>
</dbReference>
<name>A0A8J6Y7A9_9BACT</name>
<dbReference type="GO" id="GO:0004065">
    <property type="term" value="F:arylsulfatase activity"/>
    <property type="evidence" value="ECO:0007669"/>
    <property type="project" value="TreeGrafter"/>
</dbReference>
<dbReference type="SMART" id="SM00028">
    <property type="entry name" value="TPR"/>
    <property type="match status" value="5"/>
</dbReference>
<dbReference type="SUPFAM" id="SSF53649">
    <property type="entry name" value="Alkaline phosphatase-like"/>
    <property type="match status" value="1"/>
</dbReference>
<dbReference type="InterPro" id="IPR017850">
    <property type="entry name" value="Alkaline_phosphatase_core_sf"/>
</dbReference>
<dbReference type="SUPFAM" id="SSF48452">
    <property type="entry name" value="TPR-like"/>
    <property type="match status" value="1"/>
</dbReference>
<feature type="repeat" description="TPR" evidence="3">
    <location>
        <begin position="606"/>
        <end position="639"/>
    </location>
</feature>
<dbReference type="InterPro" id="IPR011717">
    <property type="entry name" value="TPR-4"/>
</dbReference>
<dbReference type="EMBL" id="JACXWD010000008">
    <property type="protein sequence ID" value="MBD3867271.1"/>
    <property type="molecule type" value="Genomic_DNA"/>
</dbReference>
<evidence type="ECO:0000256" key="1">
    <source>
        <dbReference type="ARBA" id="ARBA00008779"/>
    </source>
</evidence>
<evidence type="ECO:0000259" key="4">
    <source>
        <dbReference type="Pfam" id="PF00884"/>
    </source>
</evidence>
<dbReference type="InterPro" id="IPR011990">
    <property type="entry name" value="TPR-like_helical_dom_sf"/>
</dbReference>
<keyword evidence="2 5" id="KW-0378">Hydrolase</keyword>
<dbReference type="Gene3D" id="3.40.720.10">
    <property type="entry name" value="Alkaline Phosphatase, subunit A"/>
    <property type="match status" value="2"/>
</dbReference>
<evidence type="ECO:0000313" key="6">
    <source>
        <dbReference type="Proteomes" id="UP000648239"/>
    </source>
</evidence>
<dbReference type="Proteomes" id="UP000648239">
    <property type="component" value="Unassembled WGS sequence"/>
</dbReference>
<keyword evidence="3" id="KW-0802">TPR repeat</keyword>
<evidence type="ECO:0000256" key="3">
    <source>
        <dbReference type="PROSITE-ProRule" id="PRU00339"/>
    </source>
</evidence>
<dbReference type="PROSITE" id="PS50005">
    <property type="entry name" value="TPR"/>
    <property type="match status" value="2"/>
</dbReference>
<proteinExistence type="inferred from homology"/>
<dbReference type="Pfam" id="PF07721">
    <property type="entry name" value="TPR_4"/>
    <property type="match status" value="1"/>
</dbReference>
<comment type="caution">
    <text evidence="5">The sequence shown here is derived from an EMBL/GenBank/DDBJ whole genome shotgun (WGS) entry which is preliminary data.</text>
</comment>
<dbReference type="PANTHER" id="PTHR42693:SF53">
    <property type="entry name" value="ENDO-4-O-SULFATASE"/>
    <property type="match status" value="1"/>
</dbReference>
<dbReference type="AlphaFoldDB" id="A0A8J6Y7A9"/>
<organism evidence="5 6">
    <name type="scientific">Candidatus Polarisedimenticola svalbardensis</name>
    <dbReference type="NCBI Taxonomy" id="2886004"/>
    <lineage>
        <taxon>Bacteria</taxon>
        <taxon>Pseudomonadati</taxon>
        <taxon>Acidobacteriota</taxon>
        <taxon>Candidatus Polarisedimenticolia</taxon>
        <taxon>Candidatus Polarisedimenticolales</taxon>
        <taxon>Candidatus Polarisedimenticolaceae</taxon>
        <taxon>Candidatus Polarisedimenticola</taxon>
    </lineage>
</organism>
<protein>
    <submittedName>
        <fullName evidence="5">Sulfatase-like hydrolase/transferase</fullName>
    </submittedName>
</protein>
<dbReference type="CDD" id="cd16148">
    <property type="entry name" value="sulfatase_like"/>
    <property type="match status" value="1"/>
</dbReference>
<dbReference type="GO" id="GO:0042802">
    <property type="term" value="F:identical protein binding"/>
    <property type="evidence" value="ECO:0007669"/>
    <property type="project" value="InterPro"/>
</dbReference>
<dbReference type="Pfam" id="PF00884">
    <property type="entry name" value="Sulfatase"/>
    <property type="match status" value="1"/>
</dbReference>
<feature type="domain" description="Sulfatase N-terminal" evidence="4">
    <location>
        <begin position="31"/>
        <end position="309"/>
    </location>
</feature>
<gene>
    <name evidence="5" type="ORF">IFK94_04015</name>
</gene>
<dbReference type="PROSITE" id="PS51257">
    <property type="entry name" value="PROKAR_LIPOPROTEIN"/>
    <property type="match status" value="1"/>
</dbReference>
<dbReference type="Gene3D" id="1.25.40.10">
    <property type="entry name" value="Tetratricopeptide repeat domain"/>
    <property type="match status" value="1"/>
</dbReference>
<dbReference type="InterPro" id="IPR019734">
    <property type="entry name" value="TPR_rpt"/>
</dbReference>
<dbReference type="InterPro" id="IPR000917">
    <property type="entry name" value="Sulfatase_N"/>
</dbReference>
<reference evidence="5 6" key="1">
    <citation type="submission" date="2020-08" db="EMBL/GenBank/DDBJ databases">
        <title>Acidobacteriota in marine sediments use diverse sulfur dissimilation pathways.</title>
        <authorList>
            <person name="Wasmund K."/>
        </authorList>
    </citation>
    <scope>NUCLEOTIDE SEQUENCE [LARGE SCALE GENOMIC DNA]</scope>
    <source>
        <strain evidence="5">MAG AM4</strain>
    </source>
</reference>
<comment type="similarity">
    <text evidence="1">Belongs to the sulfatase family.</text>
</comment>
<evidence type="ECO:0000313" key="5">
    <source>
        <dbReference type="EMBL" id="MBD3867271.1"/>
    </source>
</evidence>
<dbReference type="Pfam" id="PF13432">
    <property type="entry name" value="TPR_16"/>
    <property type="match status" value="2"/>
</dbReference>
<feature type="repeat" description="TPR" evidence="3">
    <location>
        <begin position="538"/>
        <end position="571"/>
    </location>
</feature>
<evidence type="ECO:0000256" key="2">
    <source>
        <dbReference type="ARBA" id="ARBA00022801"/>
    </source>
</evidence>
<dbReference type="PANTHER" id="PTHR42693">
    <property type="entry name" value="ARYLSULFATASE FAMILY MEMBER"/>
    <property type="match status" value="1"/>
</dbReference>
<sequence length="686" mass="73213">MNAGSRVALSLLLLLAAVGCGGGTSSDGRPPNLLLITVDTTRADVLGCYGGSVETPVMDRLAAEGVRFDNAWTVTPLTLPSHASILTGLQPPSHGIRENTNFRLPEGVRTLAEHLGENGYSTGAAVSSIVLSKIFGLDQGFDTYDEPHAGAPIRPGGASVEFREILERKAGETTDQVLAGLLPQSGKPFFQWVHYYDPHSSYDPPEPFASRYRDDLYAGEVAYVDSEIGRLLSGLESRGMLENTLIAVLSDHGESLGEHGENTHGLFIYRSTIQVPLILHMPGILDAGTVRDDPVSVVDLVPTLLEIMKVPPMSLPVEQPLVYAEGELSLRAYGWAPLYSLHDGATRFIAAPRPELYDMAADREELNNLAGSRPEEVREWQRRLAAMVDLLPPPPMSEGPGLDSEERRRLMSLGYLSGGDGVEGTAGSSADPKDRVAIHNQLIRAGALLATGNPEQAGVVADEVLAVDPDNPGALALAGVLAVSGALEGLADLRRAAELAPGNWEIRRNLANALHISGDPGGAAREYQAAAELQPADPSTWFGLGNALFSAGDLVHAEEAYRQALALDREQPAVRAALGTTLGKRGDLDGGREMLRAALDQEPAMADAWNQLGILEEKGGDLPAARSAYLRTLELAPDHADALFNTAKVSLRLGEVQAAREWLGRLKQAHPGYPLTPVLEERLGAP</sequence>
<accession>A0A8J6Y7A9</accession>